<accession>A0A291GN15</accession>
<dbReference type="OrthoDB" id="3390084at2"/>
<proteinExistence type="predicted"/>
<dbReference type="KEGG" id="brz:CFK38_08815"/>
<reference evidence="2" key="1">
    <citation type="submission" date="2017-09" db="EMBL/GenBank/DDBJ databases">
        <title>Brachybacterium sp. VM2412.</title>
        <authorList>
            <person name="Tak E.J."/>
            <person name="Bae J.-W."/>
        </authorList>
    </citation>
    <scope>NUCLEOTIDE SEQUENCE [LARGE SCALE GENOMIC DNA]</scope>
    <source>
        <strain evidence="2">VM2412</strain>
    </source>
</reference>
<dbReference type="RefSeq" id="WP_096802739.1">
    <property type="nucleotide sequence ID" value="NZ_CP023563.1"/>
</dbReference>
<sequence length="218" mass="24116">MSHTLALWPGPSPADAASACREYSSEMIRLGIEWSRSGTIPSRNAAVMAFCREAARLLRSSPAGVVHPMQDPSQFGTLWGDMLTLELDGPQPLALATLAHIAEEHALVLFDLRTHRLLTTADVTTAFGEPMVPVPAQTDIVEQVTRCSQRWDCIDELRVLSSGLLNCSVALDPFLVTPIEEEYARFQQVLDLLGCLDLEDLRERLEELIHAIDDDPVR</sequence>
<gene>
    <name evidence="1" type="ORF">CFK38_08815</name>
</gene>
<dbReference type="EMBL" id="CP023563">
    <property type="protein sequence ID" value="ATG51615.1"/>
    <property type="molecule type" value="Genomic_DNA"/>
</dbReference>
<dbReference type="Proteomes" id="UP000218165">
    <property type="component" value="Chromosome"/>
</dbReference>
<evidence type="ECO:0000313" key="2">
    <source>
        <dbReference type="Proteomes" id="UP000218165"/>
    </source>
</evidence>
<keyword evidence="2" id="KW-1185">Reference proteome</keyword>
<evidence type="ECO:0000313" key="1">
    <source>
        <dbReference type="EMBL" id="ATG51615.1"/>
    </source>
</evidence>
<protein>
    <submittedName>
        <fullName evidence="1">Uncharacterized protein</fullName>
    </submittedName>
</protein>
<name>A0A291GN15_9MICO</name>
<dbReference type="AlphaFoldDB" id="A0A291GN15"/>
<organism evidence="1 2">
    <name type="scientific">Brachybacterium vulturis</name>
    <dbReference type="NCBI Taxonomy" id="2017484"/>
    <lineage>
        <taxon>Bacteria</taxon>
        <taxon>Bacillati</taxon>
        <taxon>Actinomycetota</taxon>
        <taxon>Actinomycetes</taxon>
        <taxon>Micrococcales</taxon>
        <taxon>Dermabacteraceae</taxon>
        <taxon>Brachybacterium</taxon>
    </lineage>
</organism>